<dbReference type="EMBL" id="GBRD01008764">
    <property type="protein sequence ID" value="JAG57057.1"/>
    <property type="molecule type" value="Transcribed_RNA"/>
</dbReference>
<evidence type="ECO:0000256" key="1">
    <source>
        <dbReference type="SAM" id="SignalP"/>
    </source>
</evidence>
<dbReference type="AlphaFoldDB" id="A0A0K8SUV0"/>
<feature type="chain" id="PRO_5005519647" evidence="1">
    <location>
        <begin position="22"/>
        <end position="112"/>
    </location>
</feature>
<protein>
    <submittedName>
        <fullName evidence="2">Uncharacterized protein</fullName>
    </submittedName>
</protein>
<organism evidence="2">
    <name type="scientific">Lygus hesperus</name>
    <name type="common">Western plant bug</name>
    <dbReference type="NCBI Taxonomy" id="30085"/>
    <lineage>
        <taxon>Eukaryota</taxon>
        <taxon>Metazoa</taxon>
        <taxon>Ecdysozoa</taxon>
        <taxon>Arthropoda</taxon>
        <taxon>Hexapoda</taxon>
        <taxon>Insecta</taxon>
        <taxon>Pterygota</taxon>
        <taxon>Neoptera</taxon>
        <taxon>Paraneoptera</taxon>
        <taxon>Hemiptera</taxon>
        <taxon>Heteroptera</taxon>
        <taxon>Panheteroptera</taxon>
        <taxon>Cimicomorpha</taxon>
        <taxon>Miridae</taxon>
        <taxon>Mirini</taxon>
        <taxon>Lygus</taxon>
    </lineage>
</organism>
<accession>A0A0K8SUV0</accession>
<evidence type="ECO:0000313" key="2">
    <source>
        <dbReference type="EMBL" id="JAG57057.1"/>
    </source>
</evidence>
<proteinExistence type="predicted"/>
<keyword evidence="1" id="KW-0732">Signal</keyword>
<sequence>MASFGPILICAAGMVFYLVSASFWDGKVDMTPEDIEYVTYKQNIWPDPKMPKIARVINGTREDKDFPDGSRLTTYVYWYIEAFQTKCKSTLKYLLKKGSKLGTQRIFYECYQ</sequence>
<reference evidence="2" key="1">
    <citation type="submission" date="2014-09" db="EMBL/GenBank/DDBJ databases">
        <authorList>
            <person name="Magalhaes I.L.F."/>
            <person name="Oliveira U."/>
            <person name="Santos F.R."/>
            <person name="Vidigal T.H.D.A."/>
            <person name="Brescovit A.D."/>
            <person name="Santos A.J."/>
        </authorList>
    </citation>
    <scope>NUCLEOTIDE SEQUENCE</scope>
</reference>
<name>A0A0K8SUV0_LYGHE</name>
<feature type="signal peptide" evidence="1">
    <location>
        <begin position="1"/>
        <end position="21"/>
    </location>
</feature>